<sequence>MTLKRAANLVLAMAMLLCAWFLLSGTSPRALWFNLSGSTAAREAALDDRYGLQVHYEKGTPALPALWQLPPVSGTAVPADAKCVAAFMPRIQAELEKYRPAALKAHFRNLYLFKALTLFDVDYGATVQGRDILMTLDCRAGYTGREVAKTLHHELSSLLLEESSFPSVAWKATNMAGFRYLENDQAVLAAISEPHNMRGEASLYRQGFLAAYGKTTLENDINLYAEVAMVEPDRLAELAEQYPRIAAKFRLLAGYYQAFVSRNYLQLVSLKDRQEASASE</sequence>
<dbReference type="Proteomes" id="UP001269819">
    <property type="component" value="Unassembled WGS sequence"/>
</dbReference>
<evidence type="ECO:0000313" key="1">
    <source>
        <dbReference type="EMBL" id="MDV2081136.1"/>
    </source>
</evidence>
<accession>A0ABU3W401</accession>
<organism evidence="1 2">
    <name type="scientific">Marinobacter xestospongiae</name>
    <dbReference type="NCBI Taxonomy" id="994319"/>
    <lineage>
        <taxon>Bacteria</taxon>
        <taxon>Pseudomonadati</taxon>
        <taxon>Pseudomonadota</taxon>
        <taxon>Gammaproteobacteria</taxon>
        <taxon>Pseudomonadales</taxon>
        <taxon>Marinobacteraceae</taxon>
        <taxon>Marinobacter</taxon>
    </lineage>
</organism>
<keyword evidence="2" id="KW-1185">Reference proteome</keyword>
<evidence type="ECO:0000313" key="2">
    <source>
        <dbReference type="Proteomes" id="UP001269819"/>
    </source>
</evidence>
<dbReference type="RefSeq" id="WP_316975425.1">
    <property type="nucleotide sequence ID" value="NZ_JAWIIJ010000026.1"/>
</dbReference>
<name>A0ABU3W401_9GAMM</name>
<dbReference type="Gene3D" id="3.40.390.70">
    <property type="match status" value="1"/>
</dbReference>
<gene>
    <name evidence="1" type="ORF">RYS15_20790</name>
</gene>
<comment type="caution">
    <text evidence="1">The sequence shown here is derived from an EMBL/GenBank/DDBJ whole genome shotgun (WGS) entry which is preliminary data.</text>
</comment>
<evidence type="ECO:0008006" key="3">
    <source>
        <dbReference type="Google" id="ProtNLM"/>
    </source>
</evidence>
<proteinExistence type="predicted"/>
<protein>
    <recommendedName>
        <fullName evidence="3">DUF1570 domain-containing protein</fullName>
    </recommendedName>
</protein>
<dbReference type="EMBL" id="JAWIIJ010000026">
    <property type="protein sequence ID" value="MDV2081136.1"/>
    <property type="molecule type" value="Genomic_DNA"/>
</dbReference>
<reference evidence="1 2" key="1">
    <citation type="submission" date="2023-10" db="EMBL/GenBank/DDBJ databases">
        <title>Characteristics and mechanism of a salt-tolerant marine origin heterotrophic nitrifying- aerobic denitrifying bacteria Marinobacter xestospongiae HN1.</title>
        <authorList>
            <person name="Qi R."/>
        </authorList>
    </citation>
    <scope>NUCLEOTIDE SEQUENCE [LARGE SCALE GENOMIC DNA]</scope>
    <source>
        <strain evidence="1 2">HN1</strain>
    </source>
</reference>